<dbReference type="Gene3D" id="3.40.50.300">
    <property type="entry name" value="P-loop containing nucleotide triphosphate hydrolases"/>
    <property type="match status" value="1"/>
</dbReference>
<dbReference type="PROSITE" id="PS00662">
    <property type="entry name" value="T2SP_E"/>
    <property type="match status" value="1"/>
</dbReference>
<dbReference type="KEGG" id="dch:SY84_01215"/>
<sequence length="358" mass="39937">MTLDELLREMVGRRASDVHLQAGSPPMGRIDGQLVPFGTQPLMPPDTMLLAQSLMNADQWDDFTYRNELDLAYSVSGLGRFRCNVFRQRGAVGMVMRIVSDAIPGFEALGLPADVMRGLAEHARGLILVTGPTGSGKSTTLASLIDHINRAYAYNIITIEDPIEILHKNKKCIVVQREVGSDTRDFRTALKYAMRQDPDVIMIGEMRDKETVEAALSAAQTGHLVVSTLHTQDAVRSVNRIIDFFPPFEREQVRLQMAESLVGIVSQRLLRRADGVGRVLGLEILLNTPLIQEYIKDENKTPLIKDALIEDNIRGMHTFDQHLVQLYRNTLITMDEALAAATSPHELKLMVTRSGFTF</sequence>
<dbReference type="GO" id="GO:0016887">
    <property type="term" value="F:ATP hydrolysis activity"/>
    <property type="evidence" value="ECO:0007669"/>
    <property type="project" value="InterPro"/>
</dbReference>
<accession>A0A0F7JMJ5</accession>
<dbReference type="InterPro" id="IPR027417">
    <property type="entry name" value="P-loop_NTPase"/>
</dbReference>
<protein>
    <submittedName>
        <fullName evidence="3 4">Twitching motility protein</fullName>
    </submittedName>
</protein>
<dbReference type="InterPro" id="IPR006321">
    <property type="entry name" value="PilT/PilU"/>
</dbReference>
<dbReference type="OrthoDB" id="9808272at2"/>
<evidence type="ECO:0000259" key="2">
    <source>
        <dbReference type="PROSITE" id="PS00662"/>
    </source>
</evidence>
<dbReference type="GO" id="GO:0005524">
    <property type="term" value="F:ATP binding"/>
    <property type="evidence" value="ECO:0007669"/>
    <property type="project" value="InterPro"/>
</dbReference>
<dbReference type="PANTHER" id="PTHR30486:SF12">
    <property type="entry name" value="TYPE IV PILUS ATPASE PILU"/>
    <property type="match status" value="1"/>
</dbReference>
<reference evidence="3 5" key="1">
    <citation type="submission" date="2015-01" db="EMBL/GenBank/DDBJ databases">
        <title>Deinococcus soli/N5/whole genome sequencing.</title>
        <authorList>
            <person name="Kim M.K."/>
            <person name="Srinivasan S."/>
            <person name="Lee J.-J."/>
        </authorList>
    </citation>
    <scope>NUCLEOTIDE SEQUENCE [LARGE SCALE GENOMIC DNA]</scope>
    <source>
        <strain evidence="3 5">N5</strain>
    </source>
</reference>
<dbReference type="EMBL" id="JAVDQK010000002">
    <property type="protein sequence ID" value="MDR6217316.1"/>
    <property type="molecule type" value="Genomic_DNA"/>
</dbReference>
<dbReference type="RefSeq" id="WP_046842466.1">
    <property type="nucleotide sequence ID" value="NZ_BMHJ01000005.1"/>
</dbReference>
<dbReference type="EMBL" id="CP011389">
    <property type="protein sequence ID" value="AKH15890.1"/>
    <property type="molecule type" value="Genomic_DNA"/>
</dbReference>
<dbReference type="SUPFAM" id="SSF52540">
    <property type="entry name" value="P-loop containing nucleoside triphosphate hydrolases"/>
    <property type="match status" value="1"/>
</dbReference>
<name>A0A0F7JMJ5_9DEIO</name>
<dbReference type="InterPro" id="IPR001482">
    <property type="entry name" value="T2SS/T4SS_dom"/>
</dbReference>
<dbReference type="Proteomes" id="UP000034024">
    <property type="component" value="Chromosome"/>
</dbReference>
<gene>
    <name evidence="4" type="ORF">J2Y00_000873</name>
    <name evidence="3" type="ORF">SY84_01215</name>
</gene>
<evidence type="ECO:0000313" key="3">
    <source>
        <dbReference type="EMBL" id="AKH15890.1"/>
    </source>
</evidence>
<dbReference type="SMART" id="SM00382">
    <property type="entry name" value="AAA"/>
    <property type="match status" value="1"/>
</dbReference>
<dbReference type="AlphaFoldDB" id="A0A0F7JMJ5"/>
<dbReference type="Pfam" id="PF00437">
    <property type="entry name" value="T2SSE"/>
    <property type="match status" value="1"/>
</dbReference>
<dbReference type="InterPro" id="IPR050921">
    <property type="entry name" value="T4SS_GSP_E_ATPase"/>
</dbReference>
<dbReference type="PATRIC" id="fig|1309411.5.peg.249"/>
<proteinExistence type="inferred from homology"/>
<evidence type="ECO:0000313" key="5">
    <source>
        <dbReference type="Proteomes" id="UP000034024"/>
    </source>
</evidence>
<dbReference type="Proteomes" id="UP001185331">
    <property type="component" value="Unassembled WGS sequence"/>
</dbReference>
<dbReference type="NCBIfam" id="TIGR01420">
    <property type="entry name" value="pilT_fam"/>
    <property type="match status" value="1"/>
</dbReference>
<comment type="similarity">
    <text evidence="1">Belongs to the GSP E family.</text>
</comment>
<dbReference type="Gene3D" id="3.30.450.90">
    <property type="match status" value="1"/>
</dbReference>
<dbReference type="PANTHER" id="PTHR30486">
    <property type="entry name" value="TWITCHING MOTILITY PROTEIN PILT"/>
    <property type="match status" value="1"/>
</dbReference>
<organism evidence="3 5">
    <name type="scientific">Deinococcus soli</name>
    <name type="common">ex Cha et al. 2016</name>
    <dbReference type="NCBI Taxonomy" id="1309411"/>
    <lineage>
        <taxon>Bacteria</taxon>
        <taxon>Thermotogati</taxon>
        <taxon>Deinococcota</taxon>
        <taxon>Deinococci</taxon>
        <taxon>Deinococcales</taxon>
        <taxon>Deinococcaceae</taxon>
        <taxon>Deinococcus</taxon>
    </lineage>
</organism>
<dbReference type="InterPro" id="IPR003593">
    <property type="entry name" value="AAA+_ATPase"/>
</dbReference>
<dbReference type="CDD" id="cd01131">
    <property type="entry name" value="PilT"/>
    <property type="match status" value="1"/>
</dbReference>
<keyword evidence="5" id="KW-1185">Reference proteome</keyword>
<evidence type="ECO:0000256" key="1">
    <source>
        <dbReference type="ARBA" id="ARBA00006611"/>
    </source>
</evidence>
<feature type="domain" description="Bacterial type II secretion system protein E" evidence="2">
    <location>
        <begin position="194"/>
        <end position="208"/>
    </location>
</feature>
<evidence type="ECO:0000313" key="4">
    <source>
        <dbReference type="EMBL" id="MDR6217316.1"/>
    </source>
</evidence>
<reference evidence="4" key="2">
    <citation type="submission" date="2023-07" db="EMBL/GenBank/DDBJ databases">
        <title>Sorghum-associated microbial communities from plants grown in Nebraska, USA.</title>
        <authorList>
            <person name="Schachtman D."/>
        </authorList>
    </citation>
    <scope>NUCLEOTIDE SEQUENCE</scope>
    <source>
        <strain evidence="4">BE330</strain>
    </source>
</reference>